<dbReference type="Pfam" id="PF16242">
    <property type="entry name" value="Pyrid_ox_like"/>
    <property type="match status" value="1"/>
</dbReference>
<dbReference type="InterPro" id="IPR038725">
    <property type="entry name" value="YdaG_split_barrel_FMN-bd"/>
</dbReference>
<dbReference type="RefSeq" id="WP_343874811.1">
    <property type="nucleotide sequence ID" value="NZ_BAAAIX010000027.1"/>
</dbReference>
<dbReference type="Gene3D" id="2.30.110.10">
    <property type="entry name" value="Electron Transport, Fmn-binding Protein, Chain A"/>
    <property type="match status" value="1"/>
</dbReference>
<protein>
    <submittedName>
        <fullName evidence="2">Pyridoxamine 5'-phosphate oxidase family protein</fullName>
    </submittedName>
</protein>
<dbReference type="PANTHER" id="PTHR34818">
    <property type="entry name" value="PROTEIN BLI-3"/>
    <property type="match status" value="1"/>
</dbReference>
<organism evidence="2 3">
    <name type="scientific">Luteococcus peritonei</name>
    <dbReference type="NCBI Taxonomy" id="88874"/>
    <lineage>
        <taxon>Bacteria</taxon>
        <taxon>Bacillati</taxon>
        <taxon>Actinomycetota</taxon>
        <taxon>Actinomycetes</taxon>
        <taxon>Propionibacteriales</taxon>
        <taxon>Propionibacteriaceae</taxon>
        <taxon>Luteococcus</taxon>
    </lineage>
</organism>
<evidence type="ECO:0000259" key="1">
    <source>
        <dbReference type="Pfam" id="PF16242"/>
    </source>
</evidence>
<evidence type="ECO:0000313" key="3">
    <source>
        <dbReference type="Proteomes" id="UP001597326"/>
    </source>
</evidence>
<proteinExistence type="predicted"/>
<evidence type="ECO:0000313" key="2">
    <source>
        <dbReference type="EMBL" id="MFD1890453.1"/>
    </source>
</evidence>
<feature type="domain" description="General stress protein FMN-binding split barrel" evidence="1">
    <location>
        <begin position="7"/>
        <end position="129"/>
    </location>
</feature>
<dbReference type="SUPFAM" id="SSF50475">
    <property type="entry name" value="FMN-binding split barrel"/>
    <property type="match status" value="1"/>
</dbReference>
<dbReference type="InterPro" id="IPR052917">
    <property type="entry name" value="Stress-Dev_Protein"/>
</dbReference>
<comment type="caution">
    <text evidence="2">The sequence shown here is derived from an EMBL/GenBank/DDBJ whole genome shotgun (WGS) entry which is preliminary data.</text>
</comment>
<dbReference type="InterPro" id="IPR012349">
    <property type="entry name" value="Split_barrel_FMN-bd"/>
</dbReference>
<dbReference type="Proteomes" id="UP001597326">
    <property type="component" value="Unassembled WGS sequence"/>
</dbReference>
<sequence>MTLSLTDLAEGMKDLDTCLLCTRDGEGMDARPMSNNQDVEWDGSSWFFTNGDEAMVEQIRSCPEVMVTYASKGLWVAVVGRAELHQDQQAMERHWDPDIDRWFEQGVQTPGLTLIEVQPRRIRYWSFEDGDGEVEWPAR</sequence>
<accession>A0ABW4RXX2</accession>
<gene>
    <name evidence="2" type="ORF">ACFSCS_09720</name>
</gene>
<keyword evidence="3" id="KW-1185">Reference proteome</keyword>
<name>A0ABW4RXX2_9ACTN</name>
<dbReference type="PANTHER" id="PTHR34818:SF1">
    <property type="entry name" value="PROTEIN BLI-3"/>
    <property type="match status" value="1"/>
</dbReference>
<dbReference type="EMBL" id="JBHUFZ010000019">
    <property type="protein sequence ID" value="MFD1890453.1"/>
    <property type="molecule type" value="Genomic_DNA"/>
</dbReference>
<reference evidence="3" key="1">
    <citation type="journal article" date="2019" name="Int. J. Syst. Evol. Microbiol.">
        <title>The Global Catalogue of Microorganisms (GCM) 10K type strain sequencing project: providing services to taxonomists for standard genome sequencing and annotation.</title>
        <authorList>
            <consortium name="The Broad Institute Genomics Platform"/>
            <consortium name="The Broad Institute Genome Sequencing Center for Infectious Disease"/>
            <person name="Wu L."/>
            <person name="Ma J."/>
        </authorList>
    </citation>
    <scope>NUCLEOTIDE SEQUENCE [LARGE SCALE GENOMIC DNA]</scope>
    <source>
        <strain evidence="3">CAIM 431</strain>
    </source>
</reference>